<dbReference type="CDD" id="cd18725">
    <property type="entry name" value="PIN_LabA-like"/>
    <property type="match status" value="1"/>
</dbReference>
<evidence type="ECO:0000313" key="3">
    <source>
        <dbReference type="EMBL" id="KAL2458979.1"/>
    </source>
</evidence>
<dbReference type="SMART" id="SM00355">
    <property type="entry name" value="ZnF_C2H2"/>
    <property type="match status" value="1"/>
</dbReference>
<dbReference type="EMBL" id="JBFOLJ010000025">
    <property type="protein sequence ID" value="KAL2458979.1"/>
    <property type="molecule type" value="Genomic_DNA"/>
</dbReference>
<proteinExistence type="predicted"/>
<reference evidence="4" key="1">
    <citation type="submission" date="2024-07" db="EMBL/GenBank/DDBJ databases">
        <title>Two chromosome-level genome assemblies of Korean endemic species Abeliophyllum distichum and Forsythia ovata (Oleaceae).</title>
        <authorList>
            <person name="Jang H."/>
        </authorList>
    </citation>
    <scope>NUCLEOTIDE SEQUENCE [LARGE SCALE GENOMIC DNA]</scope>
</reference>
<evidence type="ECO:0000256" key="1">
    <source>
        <dbReference type="PROSITE-ProRule" id="PRU00042"/>
    </source>
</evidence>
<feature type="domain" description="C2H2-type" evidence="2">
    <location>
        <begin position="178"/>
        <end position="206"/>
    </location>
</feature>
<keyword evidence="1" id="KW-0862">Zinc</keyword>
<dbReference type="PANTHER" id="PTHR35744">
    <property type="entry name" value="C2H2-TYPE DOMAIN-CONTAINING PROTEIN"/>
    <property type="match status" value="1"/>
</dbReference>
<evidence type="ECO:0000313" key="4">
    <source>
        <dbReference type="Proteomes" id="UP001604277"/>
    </source>
</evidence>
<gene>
    <name evidence="3" type="ORF">Fot_55265</name>
</gene>
<sequence length="455" mass="52437">MEAHFPLFSTLTPKTYKMMILNSLFNSIEPFPLKFCPSPPKLKSHSLRPRLIPNPIILFSSKSSLYNAECYQFTPIKACMADREIDMVKTKEGIYTAKPKKVVVLWDLDNKPPRGPPYQAALALKRVAQKFGEVIDMSAYANHHAFIHLPQWVHEERRERRQMDFLERKGLSTPTEPYICSVCGRKCKTNLDLKKHFRQLHERERQKKLNRMRSLKGKKRQRYKERFVDGNEKYNEAARRLLTPKVGYGLAQELRRAGVYVKTVEDKPQAADWALKRQMMHSMSRGVDWMVLVSDDSDFSEMLRKAREANLGTVVVGDQDRSLGRHADIWVPWISVENGEIKESDLELKSKIWKEFGGRSGSFSVSEFDGGLTEENLDELVGRMELEDVRISPFSELEEGYEEDDDWIGARLDQLDNANAQLKIGNGAIGEEEEGDYLWDSEDEELEEAAGDAWL</sequence>
<dbReference type="PROSITE" id="PS50157">
    <property type="entry name" value="ZINC_FINGER_C2H2_2"/>
    <property type="match status" value="1"/>
</dbReference>
<dbReference type="InterPro" id="IPR013087">
    <property type="entry name" value="Znf_C2H2_type"/>
</dbReference>
<name>A0ABD1P779_9LAMI</name>
<comment type="caution">
    <text evidence="3">The sequence shown here is derived from an EMBL/GenBank/DDBJ whole genome shotgun (WGS) entry which is preliminary data.</text>
</comment>
<protein>
    <submittedName>
        <fullName evidence="3">C2H2-like zinc finger protein</fullName>
    </submittedName>
</protein>
<evidence type="ECO:0000259" key="2">
    <source>
        <dbReference type="PROSITE" id="PS50157"/>
    </source>
</evidence>
<dbReference type="Gene3D" id="3.40.50.1010">
    <property type="entry name" value="5'-nuclease"/>
    <property type="match status" value="1"/>
</dbReference>
<dbReference type="InterPro" id="IPR021139">
    <property type="entry name" value="NYN"/>
</dbReference>
<dbReference type="AlphaFoldDB" id="A0ABD1P779"/>
<keyword evidence="1" id="KW-0863">Zinc-finger</keyword>
<dbReference type="PANTHER" id="PTHR35744:SF2">
    <property type="entry name" value="OS06G0166200 PROTEIN"/>
    <property type="match status" value="1"/>
</dbReference>
<dbReference type="GO" id="GO:0008270">
    <property type="term" value="F:zinc ion binding"/>
    <property type="evidence" value="ECO:0007669"/>
    <property type="project" value="UniProtKB-KW"/>
</dbReference>
<accession>A0ABD1P779</accession>
<dbReference type="Pfam" id="PF01936">
    <property type="entry name" value="NYN"/>
    <property type="match status" value="1"/>
</dbReference>
<dbReference type="Proteomes" id="UP001604277">
    <property type="component" value="Unassembled WGS sequence"/>
</dbReference>
<dbReference type="PROSITE" id="PS00028">
    <property type="entry name" value="ZINC_FINGER_C2H2_1"/>
    <property type="match status" value="1"/>
</dbReference>
<keyword evidence="4" id="KW-1185">Reference proteome</keyword>
<organism evidence="3 4">
    <name type="scientific">Forsythia ovata</name>
    <dbReference type="NCBI Taxonomy" id="205694"/>
    <lineage>
        <taxon>Eukaryota</taxon>
        <taxon>Viridiplantae</taxon>
        <taxon>Streptophyta</taxon>
        <taxon>Embryophyta</taxon>
        <taxon>Tracheophyta</taxon>
        <taxon>Spermatophyta</taxon>
        <taxon>Magnoliopsida</taxon>
        <taxon>eudicotyledons</taxon>
        <taxon>Gunneridae</taxon>
        <taxon>Pentapetalae</taxon>
        <taxon>asterids</taxon>
        <taxon>lamiids</taxon>
        <taxon>Lamiales</taxon>
        <taxon>Oleaceae</taxon>
        <taxon>Forsythieae</taxon>
        <taxon>Forsythia</taxon>
    </lineage>
</organism>
<keyword evidence="1" id="KW-0479">Metal-binding</keyword>